<accession>N9Y4T0</accession>
<evidence type="ECO:0008006" key="5">
    <source>
        <dbReference type="Google" id="ProtNLM"/>
    </source>
</evidence>
<name>N9Y4T0_9CLOT</name>
<dbReference type="SUPFAM" id="SSF53756">
    <property type="entry name" value="UDP-Glycosyltransferase/glycogen phosphorylase"/>
    <property type="match status" value="1"/>
</dbReference>
<dbReference type="PATRIC" id="fig|999411.4.peg.340"/>
<dbReference type="AlphaFoldDB" id="N9Y4T0"/>
<dbReference type="PANTHER" id="PTHR45947:SF3">
    <property type="entry name" value="SULFOQUINOVOSYL TRANSFERASE SQD2"/>
    <property type="match status" value="1"/>
</dbReference>
<dbReference type="Proteomes" id="UP000013097">
    <property type="component" value="Unassembled WGS sequence"/>
</dbReference>
<dbReference type="InterPro" id="IPR028098">
    <property type="entry name" value="Glyco_trans_4-like_N"/>
</dbReference>
<keyword evidence="4" id="KW-1185">Reference proteome</keyword>
<protein>
    <recommendedName>
        <fullName evidence="5">Glycosyl transferase family 1 domain-containing protein</fullName>
    </recommendedName>
</protein>
<reference evidence="3 4" key="1">
    <citation type="submission" date="2013-01" db="EMBL/GenBank/DDBJ databases">
        <title>The Genome Sequence of Clostridium colicanis 209318.</title>
        <authorList>
            <consortium name="The Broad Institute Genome Sequencing Platform"/>
            <person name="Earl A."/>
            <person name="Ward D."/>
            <person name="Feldgarden M."/>
            <person name="Gevers D."/>
            <person name="Courvalin P."/>
            <person name="Lambert T."/>
            <person name="Walker B."/>
            <person name="Young S.K."/>
            <person name="Zeng Q."/>
            <person name="Gargeya S."/>
            <person name="Fitzgerald M."/>
            <person name="Haas B."/>
            <person name="Abouelleil A."/>
            <person name="Alvarado L."/>
            <person name="Arachchi H.M."/>
            <person name="Berlin A.M."/>
            <person name="Chapman S.B."/>
            <person name="Dewar J."/>
            <person name="Goldberg J."/>
            <person name="Griggs A."/>
            <person name="Gujja S."/>
            <person name="Hansen M."/>
            <person name="Howarth C."/>
            <person name="Imamovic A."/>
            <person name="Larimer J."/>
            <person name="McCowan C."/>
            <person name="Murphy C."/>
            <person name="Neiman D."/>
            <person name="Pearson M."/>
            <person name="Priest M."/>
            <person name="Roberts A."/>
            <person name="Saif S."/>
            <person name="Shea T."/>
            <person name="Sisk P."/>
            <person name="Sykes S."/>
            <person name="Wortman J."/>
            <person name="Nusbaum C."/>
            <person name="Birren B."/>
        </authorList>
    </citation>
    <scope>NUCLEOTIDE SEQUENCE [LARGE SCALE GENOMIC DNA]</scope>
    <source>
        <strain evidence="3 4">209318</strain>
    </source>
</reference>
<evidence type="ECO:0000259" key="1">
    <source>
        <dbReference type="Pfam" id="PF00534"/>
    </source>
</evidence>
<comment type="caution">
    <text evidence="3">The sequence shown here is derived from an EMBL/GenBank/DDBJ whole genome shotgun (WGS) entry which is preliminary data.</text>
</comment>
<gene>
    <name evidence="3" type="ORF">HMPREF1092_00355</name>
</gene>
<feature type="domain" description="Glycosyl transferase family 1" evidence="1">
    <location>
        <begin position="198"/>
        <end position="338"/>
    </location>
</feature>
<dbReference type="PANTHER" id="PTHR45947">
    <property type="entry name" value="SULFOQUINOVOSYL TRANSFERASE SQD2"/>
    <property type="match status" value="1"/>
</dbReference>
<proteinExistence type="predicted"/>
<dbReference type="InterPro" id="IPR001296">
    <property type="entry name" value="Glyco_trans_1"/>
</dbReference>
<evidence type="ECO:0000313" key="4">
    <source>
        <dbReference type="Proteomes" id="UP000013097"/>
    </source>
</evidence>
<dbReference type="GO" id="GO:0016757">
    <property type="term" value="F:glycosyltransferase activity"/>
    <property type="evidence" value="ECO:0007669"/>
    <property type="project" value="InterPro"/>
</dbReference>
<organism evidence="3 4">
    <name type="scientific">Clostridium thermobutyricum</name>
    <dbReference type="NCBI Taxonomy" id="29372"/>
    <lineage>
        <taxon>Bacteria</taxon>
        <taxon>Bacillati</taxon>
        <taxon>Bacillota</taxon>
        <taxon>Clostridia</taxon>
        <taxon>Eubacteriales</taxon>
        <taxon>Clostridiaceae</taxon>
        <taxon>Clostridium</taxon>
    </lineage>
</organism>
<evidence type="ECO:0000259" key="2">
    <source>
        <dbReference type="Pfam" id="PF13439"/>
    </source>
</evidence>
<dbReference type="RefSeq" id="WP_002596859.1">
    <property type="nucleotide sequence ID" value="NZ_KB850956.1"/>
</dbReference>
<dbReference type="CDD" id="cd03801">
    <property type="entry name" value="GT4_PimA-like"/>
    <property type="match status" value="1"/>
</dbReference>
<dbReference type="Pfam" id="PF00534">
    <property type="entry name" value="Glycos_transf_1"/>
    <property type="match status" value="1"/>
</dbReference>
<dbReference type="HOGENOM" id="CLU_009583_2_4_9"/>
<dbReference type="InterPro" id="IPR050194">
    <property type="entry name" value="Glycosyltransferase_grp1"/>
</dbReference>
<evidence type="ECO:0000313" key="3">
    <source>
        <dbReference type="EMBL" id="ENZ03169.1"/>
    </source>
</evidence>
<dbReference type="Gene3D" id="3.40.50.2000">
    <property type="entry name" value="Glycogen Phosphorylase B"/>
    <property type="match status" value="2"/>
</dbReference>
<dbReference type="EMBL" id="AGYT01000007">
    <property type="protein sequence ID" value="ENZ03169.1"/>
    <property type="molecule type" value="Genomic_DNA"/>
</dbReference>
<dbReference type="eggNOG" id="COG0438">
    <property type="taxonomic scope" value="Bacteria"/>
</dbReference>
<feature type="domain" description="Glycosyltransferase subfamily 4-like N-terminal" evidence="2">
    <location>
        <begin position="18"/>
        <end position="181"/>
    </location>
</feature>
<sequence length="382" mass="45226">MNILQICPDYYNTKLYENLFLELRKQDIKNYIYVPTNNKNSKKIENIDGDEAYFIPSFNNFDRLSFFSKQKKIMKKLIEEVDIENIDLVHAHTLFSSGYLAYKLNEKYGIPYIVAIRNTDLNVFFKYMIHLRSLGIKIMKNAKKIIFISPKYRDTILEKYVDRETMMSIKDNIEVIPNGIDEFWHKNKRSQLKKDKFDKLNLIYVGEVNKNKNIVTTIKAIEILREKGISVQFNIIGKISDTKIYDYICKFDFVNYYKPLNKEELIKKYRENDIFVMPSINETFGLVYAEAMSQGIPIIYSKNQGFDKQFIDGIVGFSVNSLDENEIVIAIENIMKNYSNISINCLDKVKKFNWSDIEKIYRKIYIKILNEIGVNYERNIYK</sequence>
<dbReference type="Pfam" id="PF13439">
    <property type="entry name" value="Glyco_transf_4"/>
    <property type="match status" value="1"/>
</dbReference>